<evidence type="ECO:0000256" key="5">
    <source>
        <dbReference type="PIRSR" id="PIRSR606710-2"/>
    </source>
</evidence>
<feature type="site" description="Important for catalytic activity, responsible for pKa modulation of the active site Glu and correct orientation of both the proton donor and substrate" evidence="5">
    <location>
        <position position="146"/>
    </location>
</feature>
<comment type="similarity">
    <text evidence="1 6">Belongs to the glycosyl hydrolase 43 family.</text>
</comment>
<evidence type="ECO:0000256" key="2">
    <source>
        <dbReference type="ARBA" id="ARBA00022801"/>
    </source>
</evidence>
<name>A0A9D1J607_9BACT</name>
<evidence type="ECO:0000313" key="9">
    <source>
        <dbReference type="Proteomes" id="UP000886744"/>
    </source>
</evidence>
<sequence length="545" mass="59476">MNILLATALSAVITAGSGSPADTSSTYVNPILNADYSDPDAIRVEGDYWMTASSFNHVPGLQILHSADLVHWKIVNAALPRMTPEEDFSLPSHGNGVWAPSIRCHDGIYRIFWGDPDRGIYCITAEDPAGEWSRPHLVIEGRGMIDPCPLWDDDGRVWLVHGWAGSRAGFKSVLSVRELAPDCSRAIGEEILIFDGKHNGNPTVEGPKFYKRDGWYYIFAPAGGVKEGWQLVLRSRSVTGPYEYRNVLAQGNTGIHGPHQGAWVEDTEGGHWFLHFEDRYAYGRVVHLQPMTWDNEGWCSMGTDPDGDGTGEPVTSWQCPPVSAGARKIEGPDALERRDDFSTTVLSPIWQWPANPSVGQYFLNPSAGSLRLICRPLPEGSGNLWNSPALLLRKLIGPEDSFTARLSFHPSYGGDRAGITVMGESYAALSLLYEDGSVYLTHVICEGADTGASETETARILLFGPEDLQPSSGSGVSVPGIALRVEIDDRSVCTFSYSTDGKRFRPIGDSFTARAGRWIGAKTGCFATARIQKNDGGTLDILEVQ</sequence>
<dbReference type="GO" id="GO:0004553">
    <property type="term" value="F:hydrolase activity, hydrolyzing O-glycosyl compounds"/>
    <property type="evidence" value="ECO:0007669"/>
    <property type="project" value="InterPro"/>
</dbReference>
<evidence type="ECO:0000256" key="1">
    <source>
        <dbReference type="ARBA" id="ARBA00009865"/>
    </source>
</evidence>
<dbReference type="CDD" id="cd09001">
    <property type="entry name" value="GH43_FsAxh1-like"/>
    <property type="match status" value="1"/>
</dbReference>
<comment type="caution">
    <text evidence="8">The sequence shown here is derived from an EMBL/GenBank/DDBJ whole genome shotgun (WGS) entry which is preliminary data.</text>
</comment>
<dbReference type="PANTHER" id="PTHR42812:SF12">
    <property type="entry name" value="BETA-XYLOSIDASE-RELATED"/>
    <property type="match status" value="1"/>
</dbReference>
<protein>
    <submittedName>
        <fullName evidence="8">Glycoside hydrolase 43 family protein</fullName>
    </submittedName>
</protein>
<gene>
    <name evidence="8" type="ORF">IAC94_01565</name>
</gene>
<accession>A0A9D1J607</accession>
<feature type="active site" description="Proton donor" evidence="4">
    <location>
        <position position="205"/>
    </location>
</feature>
<evidence type="ECO:0000256" key="4">
    <source>
        <dbReference type="PIRSR" id="PIRSR606710-1"/>
    </source>
</evidence>
<dbReference type="InterPro" id="IPR023296">
    <property type="entry name" value="Glyco_hydro_beta-prop_sf"/>
</dbReference>
<dbReference type="InterPro" id="IPR051795">
    <property type="entry name" value="Glycosyl_Hydrlase_43"/>
</dbReference>
<feature type="active site" description="Proton acceptor" evidence="4">
    <location>
        <position position="38"/>
    </location>
</feature>
<dbReference type="Gene3D" id="2.60.120.200">
    <property type="match status" value="1"/>
</dbReference>
<dbReference type="AlphaFoldDB" id="A0A9D1J607"/>
<dbReference type="SUPFAM" id="SSF49899">
    <property type="entry name" value="Concanavalin A-like lectins/glucanases"/>
    <property type="match status" value="1"/>
</dbReference>
<dbReference type="PANTHER" id="PTHR42812">
    <property type="entry name" value="BETA-XYLOSIDASE"/>
    <property type="match status" value="1"/>
</dbReference>
<feature type="domain" description="Beta-xylosidase C-terminal Concanavalin A-like" evidence="7">
    <location>
        <begin position="338"/>
        <end position="536"/>
    </location>
</feature>
<reference evidence="8" key="2">
    <citation type="journal article" date="2021" name="PeerJ">
        <title>Extensive microbial diversity within the chicken gut microbiome revealed by metagenomics and culture.</title>
        <authorList>
            <person name="Gilroy R."/>
            <person name="Ravi A."/>
            <person name="Getino M."/>
            <person name="Pursley I."/>
            <person name="Horton D.L."/>
            <person name="Alikhan N.F."/>
            <person name="Baker D."/>
            <person name="Gharbi K."/>
            <person name="Hall N."/>
            <person name="Watson M."/>
            <person name="Adriaenssens E.M."/>
            <person name="Foster-Nyarko E."/>
            <person name="Jarju S."/>
            <person name="Secka A."/>
            <person name="Antonio M."/>
            <person name="Oren A."/>
            <person name="Chaudhuri R.R."/>
            <person name="La Ragione R."/>
            <person name="Hildebrand F."/>
            <person name="Pallen M.J."/>
        </authorList>
    </citation>
    <scope>NUCLEOTIDE SEQUENCE</scope>
    <source>
        <strain evidence="8">ChiHjej13B12-12457</strain>
    </source>
</reference>
<dbReference type="Gene3D" id="2.115.10.20">
    <property type="entry name" value="Glycosyl hydrolase domain, family 43"/>
    <property type="match status" value="1"/>
</dbReference>
<evidence type="ECO:0000259" key="7">
    <source>
        <dbReference type="Pfam" id="PF17851"/>
    </source>
</evidence>
<keyword evidence="2 6" id="KW-0378">Hydrolase</keyword>
<evidence type="ECO:0000313" key="8">
    <source>
        <dbReference type="EMBL" id="HIR62197.1"/>
    </source>
</evidence>
<dbReference type="GO" id="GO:0005975">
    <property type="term" value="P:carbohydrate metabolic process"/>
    <property type="evidence" value="ECO:0007669"/>
    <property type="project" value="InterPro"/>
</dbReference>
<dbReference type="Pfam" id="PF17851">
    <property type="entry name" value="GH43_C2"/>
    <property type="match status" value="1"/>
</dbReference>
<dbReference type="InterPro" id="IPR041542">
    <property type="entry name" value="GH43_C2"/>
</dbReference>
<proteinExistence type="inferred from homology"/>
<organism evidence="8 9">
    <name type="scientific">Candidatus Coprenecus avistercoris</name>
    <dbReference type="NCBI Taxonomy" id="2840730"/>
    <lineage>
        <taxon>Bacteria</taxon>
        <taxon>Pseudomonadati</taxon>
        <taxon>Bacteroidota</taxon>
        <taxon>Bacteroidia</taxon>
        <taxon>Bacteroidales</taxon>
        <taxon>Rikenellaceae</taxon>
        <taxon>Rikenellaceae incertae sedis</taxon>
        <taxon>Candidatus Coprenecus</taxon>
    </lineage>
</organism>
<dbReference type="InterPro" id="IPR006710">
    <property type="entry name" value="Glyco_hydro_43"/>
</dbReference>
<reference evidence="8" key="1">
    <citation type="submission" date="2020-10" db="EMBL/GenBank/DDBJ databases">
        <authorList>
            <person name="Gilroy R."/>
        </authorList>
    </citation>
    <scope>NUCLEOTIDE SEQUENCE</scope>
    <source>
        <strain evidence="8">ChiHjej13B12-12457</strain>
    </source>
</reference>
<dbReference type="Proteomes" id="UP000886744">
    <property type="component" value="Unassembled WGS sequence"/>
</dbReference>
<dbReference type="Pfam" id="PF04616">
    <property type="entry name" value="Glyco_hydro_43"/>
    <property type="match status" value="1"/>
</dbReference>
<dbReference type="InterPro" id="IPR013320">
    <property type="entry name" value="ConA-like_dom_sf"/>
</dbReference>
<evidence type="ECO:0000256" key="3">
    <source>
        <dbReference type="ARBA" id="ARBA00023295"/>
    </source>
</evidence>
<dbReference type="SUPFAM" id="SSF75005">
    <property type="entry name" value="Arabinanase/levansucrase/invertase"/>
    <property type="match status" value="1"/>
</dbReference>
<dbReference type="EMBL" id="DVHI01000025">
    <property type="protein sequence ID" value="HIR62197.1"/>
    <property type="molecule type" value="Genomic_DNA"/>
</dbReference>
<evidence type="ECO:0000256" key="6">
    <source>
        <dbReference type="RuleBase" id="RU361187"/>
    </source>
</evidence>
<keyword evidence="3 6" id="KW-0326">Glycosidase</keyword>